<organism evidence="4 5">
    <name type="scientific">Halocaridina rubra</name>
    <name type="common">Hawaiian red shrimp</name>
    <dbReference type="NCBI Taxonomy" id="373956"/>
    <lineage>
        <taxon>Eukaryota</taxon>
        <taxon>Metazoa</taxon>
        <taxon>Ecdysozoa</taxon>
        <taxon>Arthropoda</taxon>
        <taxon>Crustacea</taxon>
        <taxon>Multicrustacea</taxon>
        <taxon>Malacostraca</taxon>
        <taxon>Eumalacostraca</taxon>
        <taxon>Eucarida</taxon>
        <taxon>Decapoda</taxon>
        <taxon>Pleocyemata</taxon>
        <taxon>Caridea</taxon>
        <taxon>Atyoidea</taxon>
        <taxon>Atyidae</taxon>
        <taxon>Halocaridina</taxon>
    </lineage>
</organism>
<dbReference type="EMBL" id="JAXCGZ010014439">
    <property type="protein sequence ID" value="KAK7071492.1"/>
    <property type="molecule type" value="Genomic_DNA"/>
</dbReference>
<dbReference type="Pfam" id="PF03826">
    <property type="entry name" value="OAR"/>
    <property type="match status" value="1"/>
</dbReference>
<dbReference type="AlphaFoldDB" id="A0AAN8WUY0"/>
<feature type="compositionally biased region" description="Low complexity" evidence="2">
    <location>
        <begin position="88"/>
        <end position="102"/>
    </location>
</feature>
<feature type="domain" description="OAR" evidence="3">
    <location>
        <begin position="145"/>
        <end position="162"/>
    </location>
</feature>
<evidence type="ECO:0000313" key="5">
    <source>
        <dbReference type="Proteomes" id="UP001381693"/>
    </source>
</evidence>
<reference evidence="4 5" key="1">
    <citation type="submission" date="2023-11" db="EMBL/GenBank/DDBJ databases">
        <title>Halocaridina rubra genome assembly.</title>
        <authorList>
            <person name="Smith C."/>
        </authorList>
    </citation>
    <scope>NUCLEOTIDE SEQUENCE [LARGE SCALE GENOMIC DNA]</scope>
    <source>
        <strain evidence="4">EP-1</strain>
        <tissue evidence="4">Whole</tissue>
    </source>
</reference>
<proteinExistence type="predicted"/>
<dbReference type="InterPro" id="IPR003654">
    <property type="entry name" value="OAR_dom"/>
</dbReference>
<protein>
    <recommendedName>
        <fullName evidence="3">OAR domain-containing protein</fullName>
    </recommendedName>
</protein>
<sequence length="197" mass="19984">MGGMGPINAGVGTGTLGLTSPLQRQGLGQLGQGGMSISQSFSQSLGQGFGQGLSQGFGQGLSLGQGQGLGLGQGQGLCQGLGQGLGGSSSPLPSGLSNMGGSPPTSMYQPHYPSFSSLNNALGEYAGQNCGMGAMGMGTGGEDVWRGSSIAQLRRRAFEHSASMAVFSSENRQGLNLHRQMYAQCQEPFLSVASFVQ</sequence>
<accession>A0AAN8WUY0</accession>
<name>A0AAN8WUY0_HALRR</name>
<evidence type="ECO:0000256" key="1">
    <source>
        <dbReference type="ARBA" id="ARBA00004123"/>
    </source>
</evidence>
<comment type="caution">
    <text evidence="4">The sequence shown here is derived from an EMBL/GenBank/DDBJ whole genome shotgun (WGS) entry which is preliminary data.</text>
</comment>
<comment type="subcellular location">
    <subcellularLocation>
        <location evidence="1">Nucleus</location>
    </subcellularLocation>
</comment>
<evidence type="ECO:0000259" key="3">
    <source>
        <dbReference type="Pfam" id="PF03826"/>
    </source>
</evidence>
<evidence type="ECO:0000313" key="4">
    <source>
        <dbReference type="EMBL" id="KAK7071492.1"/>
    </source>
</evidence>
<keyword evidence="5" id="KW-1185">Reference proteome</keyword>
<gene>
    <name evidence="4" type="ORF">SK128_018111</name>
</gene>
<dbReference type="GO" id="GO:0005634">
    <property type="term" value="C:nucleus"/>
    <property type="evidence" value="ECO:0007669"/>
    <property type="project" value="UniProtKB-SubCell"/>
</dbReference>
<dbReference type="Proteomes" id="UP001381693">
    <property type="component" value="Unassembled WGS sequence"/>
</dbReference>
<feature type="region of interest" description="Disordered" evidence="2">
    <location>
        <begin position="82"/>
        <end position="105"/>
    </location>
</feature>
<evidence type="ECO:0000256" key="2">
    <source>
        <dbReference type="SAM" id="MobiDB-lite"/>
    </source>
</evidence>